<dbReference type="Pfam" id="PF00230">
    <property type="entry name" value="MIP"/>
    <property type="match status" value="1"/>
</dbReference>
<dbReference type="InterPro" id="IPR000425">
    <property type="entry name" value="MIP"/>
</dbReference>
<keyword evidence="3 6" id="KW-0812">Transmembrane</keyword>
<dbReference type="Gene3D" id="1.20.1080.10">
    <property type="entry name" value="Glycerol uptake facilitator protein"/>
    <property type="match status" value="1"/>
</dbReference>
<evidence type="ECO:0000256" key="3">
    <source>
        <dbReference type="ARBA" id="ARBA00022692"/>
    </source>
</evidence>
<feature type="transmembrane region" description="Helical" evidence="6">
    <location>
        <begin position="27"/>
        <end position="48"/>
    </location>
</feature>
<keyword evidence="4 6" id="KW-1133">Transmembrane helix</keyword>
<dbReference type="PANTHER" id="PTHR19139">
    <property type="entry name" value="AQUAPORIN TRANSPORTER"/>
    <property type="match status" value="1"/>
</dbReference>
<dbReference type="InterPro" id="IPR023271">
    <property type="entry name" value="Aquaporin-like"/>
</dbReference>
<dbReference type="AlphaFoldDB" id="A0AAD9JD94"/>
<organism evidence="7 8">
    <name type="scientific">Paralvinella palmiformis</name>
    <dbReference type="NCBI Taxonomy" id="53620"/>
    <lineage>
        <taxon>Eukaryota</taxon>
        <taxon>Metazoa</taxon>
        <taxon>Spiralia</taxon>
        <taxon>Lophotrochozoa</taxon>
        <taxon>Annelida</taxon>
        <taxon>Polychaeta</taxon>
        <taxon>Sedentaria</taxon>
        <taxon>Canalipalpata</taxon>
        <taxon>Terebellida</taxon>
        <taxon>Terebelliformia</taxon>
        <taxon>Alvinellidae</taxon>
        <taxon>Paralvinella</taxon>
    </lineage>
</organism>
<evidence type="ECO:0000256" key="2">
    <source>
        <dbReference type="ARBA" id="ARBA00006175"/>
    </source>
</evidence>
<evidence type="ECO:0000256" key="4">
    <source>
        <dbReference type="ARBA" id="ARBA00022989"/>
    </source>
</evidence>
<dbReference type="PANTHER" id="PTHR19139:SF199">
    <property type="entry name" value="MIP17260P"/>
    <property type="match status" value="1"/>
</dbReference>
<dbReference type="GO" id="GO:0005886">
    <property type="term" value="C:plasma membrane"/>
    <property type="evidence" value="ECO:0007669"/>
    <property type="project" value="TreeGrafter"/>
</dbReference>
<accession>A0AAD9JD94</accession>
<dbReference type="Proteomes" id="UP001208570">
    <property type="component" value="Unassembled WGS sequence"/>
</dbReference>
<dbReference type="EMBL" id="JAODUP010000418">
    <property type="protein sequence ID" value="KAK2150200.1"/>
    <property type="molecule type" value="Genomic_DNA"/>
</dbReference>
<evidence type="ECO:0000313" key="8">
    <source>
        <dbReference type="Proteomes" id="UP001208570"/>
    </source>
</evidence>
<sequence length="90" mass="9789">VPYSGSGMNPARVFGPAVVSGSWNNHWAYWVGPLVGGAIGALLYDFVFAVNATPVKFRGCFSRRYDDADYDNSGLVEERNNQVMALKEAA</sequence>
<dbReference type="InterPro" id="IPR034294">
    <property type="entry name" value="Aquaporin_transptr"/>
</dbReference>
<comment type="similarity">
    <text evidence="2">Belongs to the MIP/aquaporin (TC 1.A.8) family.</text>
</comment>
<comment type="subcellular location">
    <subcellularLocation>
        <location evidence="1">Membrane</location>
        <topology evidence="1">Multi-pass membrane protein</topology>
    </subcellularLocation>
</comment>
<protein>
    <recommendedName>
        <fullName evidence="9">Aquaporin</fullName>
    </recommendedName>
</protein>
<proteinExistence type="inferred from homology"/>
<evidence type="ECO:0000313" key="7">
    <source>
        <dbReference type="EMBL" id="KAK2150200.1"/>
    </source>
</evidence>
<evidence type="ECO:0000256" key="6">
    <source>
        <dbReference type="SAM" id="Phobius"/>
    </source>
</evidence>
<evidence type="ECO:0000256" key="1">
    <source>
        <dbReference type="ARBA" id="ARBA00004141"/>
    </source>
</evidence>
<gene>
    <name evidence="7" type="ORF">LSH36_418g00000</name>
</gene>
<name>A0AAD9JD94_9ANNE</name>
<evidence type="ECO:0000256" key="5">
    <source>
        <dbReference type="ARBA" id="ARBA00023136"/>
    </source>
</evidence>
<keyword evidence="5 6" id="KW-0472">Membrane</keyword>
<evidence type="ECO:0008006" key="9">
    <source>
        <dbReference type="Google" id="ProtNLM"/>
    </source>
</evidence>
<dbReference type="SUPFAM" id="SSF81338">
    <property type="entry name" value="Aquaporin-like"/>
    <property type="match status" value="1"/>
</dbReference>
<comment type="caution">
    <text evidence="7">The sequence shown here is derived from an EMBL/GenBank/DDBJ whole genome shotgun (WGS) entry which is preliminary data.</text>
</comment>
<reference evidence="7" key="1">
    <citation type="journal article" date="2023" name="Mol. Biol. Evol.">
        <title>Third-Generation Sequencing Reveals the Adaptive Role of the Epigenome in Three Deep-Sea Polychaetes.</title>
        <authorList>
            <person name="Perez M."/>
            <person name="Aroh O."/>
            <person name="Sun Y."/>
            <person name="Lan Y."/>
            <person name="Juniper S.K."/>
            <person name="Young C.R."/>
            <person name="Angers B."/>
            <person name="Qian P.Y."/>
        </authorList>
    </citation>
    <scope>NUCLEOTIDE SEQUENCE</scope>
    <source>
        <strain evidence="7">P08H-3</strain>
    </source>
</reference>
<dbReference type="GO" id="GO:0015250">
    <property type="term" value="F:water channel activity"/>
    <property type="evidence" value="ECO:0007669"/>
    <property type="project" value="TreeGrafter"/>
</dbReference>
<feature type="non-terminal residue" evidence="7">
    <location>
        <position position="1"/>
    </location>
</feature>
<keyword evidence="8" id="KW-1185">Reference proteome</keyword>